<dbReference type="Proteomes" id="UP001642409">
    <property type="component" value="Unassembled WGS sequence"/>
</dbReference>
<protein>
    <recommendedName>
        <fullName evidence="1">peptidyl-tRNA hydrolase</fullName>
        <ecNumber evidence="1">3.1.1.29</ecNumber>
    </recommendedName>
</protein>
<evidence type="ECO:0000313" key="5">
    <source>
        <dbReference type="Proteomes" id="UP001642409"/>
    </source>
</evidence>
<sequence>MIVQYIVLRKDLKLQKGALCAQAAHAAMAAVFTFKDSSETKQYLQNLNEMHKVVLGTESNEEFQQIILNLKNSNIDYYEWLEQPENLVTAIALRPYTKEEVAKFFKDLKLLK</sequence>
<comment type="caution">
    <text evidence="4">The sequence shown here is derived from an EMBL/GenBank/DDBJ whole genome shotgun (WGS) entry which is preliminary data.</text>
</comment>
<dbReference type="PANTHER" id="PTHR46194:SF1">
    <property type="entry name" value="PEPTIDYL-TRNA HYDROLASE PTRHD1-RELATED"/>
    <property type="match status" value="1"/>
</dbReference>
<reference evidence="4 5" key="1">
    <citation type="submission" date="2024-07" db="EMBL/GenBank/DDBJ databases">
        <authorList>
            <person name="Akdeniz Z."/>
        </authorList>
    </citation>
    <scope>NUCLEOTIDE SEQUENCE [LARGE SCALE GENOMIC DNA]</scope>
</reference>
<evidence type="ECO:0000256" key="3">
    <source>
        <dbReference type="ARBA" id="ARBA00048707"/>
    </source>
</evidence>
<dbReference type="Gene3D" id="3.40.1490.10">
    <property type="entry name" value="Bit1"/>
    <property type="match status" value="1"/>
</dbReference>
<dbReference type="SUPFAM" id="SSF102462">
    <property type="entry name" value="Peptidyl-tRNA hydrolase II"/>
    <property type="match status" value="1"/>
</dbReference>
<name>A0ABP1GYV5_9EUKA</name>
<dbReference type="InterPro" id="IPR002833">
    <property type="entry name" value="PTH2"/>
</dbReference>
<proteinExistence type="predicted"/>
<accession>A0ABP1GYV5</accession>
<keyword evidence="5" id="KW-1185">Reference proteome</keyword>
<dbReference type="EC" id="3.1.1.29" evidence="1"/>
<comment type="catalytic activity">
    <reaction evidence="3">
        <text>an N-acyl-L-alpha-aminoacyl-tRNA + H2O = an N-acyl-L-amino acid + a tRNA + H(+)</text>
        <dbReference type="Rhea" id="RHEA:54448"/>
        <dbReference type="Rhea" id="RHEA-COMP:10123"/>
        <dbReference type="Rhea" id="RHEA-COMP:13883"/>
        <dbReference type="ChEBI" id="CHEBI:15377"/>
        <dbReference type="ChEBI" id="CHEBI:15378"/>
        <dbReference type="ChEBI" id="CHEBI:59874"/>
        <dbReference type="ChEBI" id="CHEBI:78442"/>
        <dbReference type="ChEBI" id="CHEBI:138191"/>
        <dbReference type="EC" id="3.1.1.29"/>
    </reaction>
</comment>
<evidence type="ECO:0000256" key="1">
    <source>
        <dbReference type="ARBA" id="ARBA00013260"/>
    </source>
</evidence>
<evidence type="ECO:0000256" key="2">
    <source>
        <dbReference type="ARBA" id="ARBA00022801"/>
    </source>
</evidence>
<dbReference type="InterPro" id="IPR023476">
    <property type="entry name" value="Pep_tRNA_hydro_II_dom_sf"/>
</dbReference>
<dbReference type="PANTHER" id="PTHR46194">
    <property type="entry name" value="PEPTIDYL-TRNA HYDROLASE PTRHD1-RELATED"/>
    <property type="match status" value="1"/>
</dbReference>
<gene>
    <name evidence="4" type="ORF">HINF_LOCUS6436</name>
</gene>
<keyword evidence="2" id="KW-0378">Hydrolase</keyword>
<dbReference type="InterPro" id="IPR042237">
    <property type="entry name" value="PTRHD1"/>
</dbReference>
<dbReference type="EMBL" id="CAXDID020000013">
    <property type="protein sequence ID" value="CAL5980999.1"/>
    <property type="molecule type" value="Genomic_DNA"/>
</dbReference>
<dbReference type="Pfam" id="PF01981">
    <property type="entry name" value="PTH2"/>
    <property type="match status" value="1"/>
</dbReference>
<evidence type="ECO:0000313" key="4">
    <source>
        <dbReference type="EMBL" id="CAL5980999.1"/>
    </source>
</evidence>
<organism evidence="4 5">
    <name type="scientific">Hexamita inflata</name>
    <dbReference type="NCBI Taxonomy" id="28002"/>
    <lineage>
        <taxon>Eukaryota</taxon>
        <taxon>Metamonada</taxon>
        <taxon>Diplomonadida</taxon>
        <taxon>Hexamitidae</taxon>
        <taxon>Hexamitinae</taxon>
        <taxon>Hexamita</taxon>
    </lineage>
</organism>